<dbReference type="Proteomes" id="UP001165205">
    <property type="component" value="Unassembled WGS sequence"/>
</dbReference>
<name>A0AAN4YZB4_ASPOZ</name>
<dbReference type="AlphaFoldDB" id="A0AAN4YZB4"/>
<sequence>MSPRSERESFQPATVNTIDYSLERSDLEDLYSRLHIGDERSHTVREPGQNEVILRESFCVGKYDALPKTEAPLAHYKRTLGMYKQEMHLSRFLIPTSEFTERRSSMDSTNSEATTIKCNSDSGMILVDKTDTAQPSSILHSGGVTRTISSLGTALAIREAPRISKPKTYSSKREKWRKLLTKVRNQIG</sequence>
<evidence type="ECO:0000313" key="2">
    <source>
        <dbReference type="Proteomes" id="UP001165205"/>
    </source>
</evidence>
<dbReference type="EMBL" id="BSYA01000371">
    <property type="protein sequence ID" value="GMG38956.1"/>
    <property type="molecule type" value="Genomic_DNA"/>
</dbReference>
<proteinExistence type="predicted"/>
<gene>
    <name evidence="1" type="ORF">Aory04_001352600</name>
</gene>
<organism evidence="1 2">
    <name type="scientific">Aspergillus oryzae</name>
    <name type="common">Yellow koji mold</name>
    <dbReference type="NCBI Taxonomy" id="5062"/>
    <lineage>
        <taxon>Eukaryota</taxon>
        <taxon>Fungi</taxon>
        <taxon>Dikarya</taxon>
        <taxon>Ascomycota</taxon>
        <taxon>Pezizomycotina</taxon>
        <taxon>Eurotiomycetes</taxon>
        <taxon>Eurotiomycetidae</taxon>
        <taxon>Eurotiales</taxon>
        <taxon>Aspergillaceae</taxon>
        <taxon>Aspergillus</taxon>
        <taxon>Aspergillus subgen. Circumdati</taxon>
    </lineage>
</organism>
<accession>A0AAN4YZB4</accession>
<protein>
    <submittedName>
        <fullName evidence="1">Unnamed protein product</fullName>
    </submittedName>
</protein>
<reference evidence="1" key="1">
    <citation type="submission" date="2023-04" db="EMBL/GenBank/DDBJ databases">
        <title>Aspergillus oryzae NBRC 4228.</title>
        <authorList>
            <person name="Ichikawa N."/>
            <person name="Sato H."/>
            <person name="Tonouchi N."/>
        </authorList>
    </citation>
    <scope>NUCLEOTIDE SEQUENCE</scope>
    <source>
        <strain evidence="1">NBRC 4228</strain>
    </source>
</reference>
<evidence type="ECO:0000313" key="1">
    <source>
        <dbReference type="EMBL" id="GMG38956.1"/>
    </source>
</evidence>
<comment type="caution">
    <text evidence="1">The sequence shown here is derived from an EMBL/GenBank/DDBJ whole genome shotgun (WGS) entry which is preliminary data.</text>
</comment>